<protein>
    <recommendedName>
        <fullName evidence="1">DUF8083 domain-containing protein</fullName>
    </recommendedName>
</protein>
<comment type="caution">
    <text evidence="2">The sequence shown here is derived from an EMBL/GenBank/DDBJ whole genome shotgun (WGS) entry which is preliminary data.</text>
</comment>
<keyword evidence="3" id="KW-1185">Reference proteome</keyword>
<sequence>MLAPFLSYLRVYEPLRAFEGPSGDAVRAALARGAVRPEAMGNRERELCLRAMLGSRLLPPPRTEILVTERGPGDVLVCPLDTRARAGAAVLGFLDTEAPFLKSVILPVPEPAARRSAERAVADLGEAAAHVVSATWTVPLPWFALVDQEDRRVRRHPRRVWWQVPISRARGRAARAEEVIRAGFADGSGAADVLAETGAWLDRFDRDSVVELDYGGLVHLIDDVSLRSDTSAAQVREALRALRDGDVDGARRGYERLRAFWSPVVGKQRSG</sequence>
<dbReference type="EMBL" id="JBHUCP010000009">
    <property type="protein sequence ID" value="MFD1530772.1"/>
    <property type="molecule type" value="Genomic_DNA"/>
</dbReference>
<dbReference type="InterPro" id="IPR058396">
    <property type="entry name" value="DUF8083"/>
</dbReference>
<feature type="domain" description="DUF8083" evidence="1">
    <location>
        <begin position="5"/>
        <end position="264"/>
    </location>
</feature>
<evidence type="ECO:0000313" key="3">
    <source>
        <dbReference type="Proteomes" id="UP001597145"/>
    </source>
</evidence>
<organism evidence="2 3">
    <name type="scientific">Pseudonocardia aurantiaca</name>
    <dbReference type="NCBI Taxonomy" id="75290"/>
    <lineage>
        <taxon>Bacteria</taxon>
        <taxon>Bacillati</taxon>
        <taxon>Actinomycetota</taxon>
        <taxon>Actinomycetes</taxon>
        <taxon>Pseudonocardiales</taxon>
        <taxon>Pseudonocardiaceae</taxon>
        <taxon>Pseudonocardia</taxon>
    </lineage>
</organism>
<evidence type="ECO:0000259" key="1">
    <source>
        <dbReference type="Pfam" id="PF26312"/>
    </source>
</evidence>
<dbReference type="RefSeq" id="WP_343970536.1">
    <property type="nucleotide sequence ID" value="NZ_BAAAJG010000002.1"/>
</dbReference>
<dbReference type="Proteomes" id="UP001597145">
    <property type="component" value="Unassembled WGS sequence"/>
</dbReference>
<proteinExistence type="predicted"/>
<dbReference type="Pfam" id="PF26312">
    <property type="entry name" value="DUF8083"/>
    <property type="match status" value="1"/>
</dbReference>
<accession>A0ABW4FL00</accession>
<name>A0ABW4FL00_9PSEU</name>
<gene>
    <name evidence="2" type="ORF">ACFSCY_15095</name>
</gene>
<reference evidence="3" key="1">
    <citation type="journal article" date="2019" name="Int. J. Syst. Evol. Microbiol.">
        <title>The Global Catalogue of Microorganisms (GCM) 10K type strain sequencing project: providing services to taxonomists for standard genome sequencing and annotation.</title>
        <authorList>
            <consortium name="The Broad Institute Genomics Platform"/>
            <consortium name="The Broad Institute Genome Sequencing Center for Infectious Disease"/>
            <person name="Wu L."/>
            <person name="Ma J."/>
        </authorList>
    </citation>
    <scope>NUCLEOTIDE SEQUENCE [LARGE SCALE GENOMIC DNA]</scope>
    <source>
        <strain evidence="3">JCM 12165</strain>
    </source>
</reference>
<evidence type="ECO:0000313" key="2">
    <source>
        <dbReference type="EMBL" id="MFD1530772.1"/>
    </source>
</evidence>